<sequence>MSRLQLLLIAALLVIGSALAGYLRGFDAGRDHEQSALAKARAEHEREQRALQAKIDAATARYQSAEYARQGNVREIYRESQSIVERPVYRNVCIDADGVSLLDRAAAAANGENIPGTAGTAPEAAESTTQ</sequence>
<evidence type="ECO:0000313" key="4">
    <source>
        <dbReference type="Proteomes" id="UP000469430"/>
    </source>
</evidence>
<evidence type="ECO:0000256" key="2">
    <source>
        <dbReference type="SAM" id="MobiDB-lite"/>
    </source>
</evidence>
<proteinExistence type="predicted"/>
<reference evidence="3 4" key="1">
    <citation type="submission" date="2019-12" db="EMBL/GenBank/DDBJ databases">
        <title>Genomic-based taxomic classification of the family Erythrobacteraceae.</title>
        <authorList>
            <person name="Xu L."/>
        </authorList>
    </citation>
    <scope>NUCLEOTIDE SEQUENCE [LARGE SCALE GENOMIC DNA]</scope>
    <source>
        <strain evidence="3 4">S36</strain>
    </source>
</reference>
<feature type="coiled-coil region" evidence="1">
    <location>
        <begin position="30"/>
        <end position="61"/>
    </location>
</feature>
<keyword evidence="1" id="KW-0175">Coiled coil</keyword>
<evidence type="ECO:0000313" key="3">
    <source>
        <dbReference type="EMBL" id="MXP00467.1"/>
    </source>
</evidence>
<dbReference type="EMBL" id="WTYJ01000003">
    <property type="protein sequence ID" value="MXP00467.1"/>
    <property type="molecule type" value="Genomic_DNA"/>
</dbReference>
<accession>A0A6I4TWQ6</accession>
<dbReference type="RefSeq" id="WP_161392170.1">
    <property type="nucleotide sequence ID" value="NZ_JBHSCP010000002.1"/>
</dbReference>
<comment type="caution">
    <text evidence="3">The sequence shown here is derived from an EMBL/GenBank/DDBJ whole genome shotgun (WGS) entry which is preliminary data.</text>
</comment>
<name>A0A6I4TWQ6_9SPHN</name>
<feature type="region of interest" description="Disordered" evidence="2">
    <location>
        <begin position="111"/>
        <end position="130"/>
    </location>
</feature>
<protein>
    <submittedName>
        <fullName evidence="3">Uncharacterized protein</fullName>
    </submittedName>
</protein>
<dbReference type="OrthoDB" id="7586293at2"/>
<keyword evidence="4" id="KW-1185">Reference proteome</keyword>
<gene>
    <name evidence="3" type="ORF">GRI97_15865</name>
</gene>
<organism evidence="3 4">
    <name type="scientific">Croceibacterium xixiisoli</name>
    <dbReference type="NCBI Taxonomy" id="1476466"/>
    <lineage>
        <taxon>Bacteria</taxon>
        <taxon>Pseudomonadati</taxon>
        <taxon>Pseudomonadota</taxon>
        <taxon>Alphaproteobacteria</taxon>
        <taxon>Sphingomonadales</taxon>
        <taxon>Erythrobacteraceae</taxon>
        <taxon>Croceibacterium</taxon>
    </lineage>
</organism>
<dbReference type="Proteomes" id="UP000469430">
    <property type="component" value="Unassembled WGS sequence"/>
</dbReference>
<evidence type="ECO:0000256" key="1">
    <source>
        <dbReference type="SAM" id="Coils"/>
    </source>
</evidence>
<dbReference type="AlphaFoldDB" id="A0A6I4TWQ6"/>